<dbReference type="EMBL" id="FWFD01000013">
    <property type="protein sequence ID" value="SLM86074.1"/>
    <property type="molecule type" value="Genomic_DNA"/>
</dbReference>
<proteinExistence type="predicted"/>
<evidence type="ECO:0000313" key="1">
    <source>
        <dbReference type="EMBL" id="SLM86074.1"/>
    </source>
</evidence>
<organism evidence="1 2">
    <name type="scientific">Vagococcus fluvialis bH819</name>
    <dbReference type="NCBI Taxonomy" id="1255619"/>
    <lineage>
        <taxon>Bacteria</taxon>
        <taxon>Bacillati</taxon>
        <taxon>Bacillota</taxon>
        <taxon>Bacilli</taxon>
        <taxon>Lactobacillales</taxon>
        <taxon>Enterococcaceae</taxon>
        <taxon>Vagococcus</taxon>
    </lineage>
</organism>
<protein>
    <submittedName>
        <fullName evidence="1">Uncharacterized protein</fullName>
    </submittedName>
</protein>
<dbReference type="Proteomes" id="UP000195918">
    <property type="component" value="Unassembled WGS sequence"/>
</dbReference>
<gene>
    <name evidence="1" type="ORF">FM121_08300</name>
</gene>
<accession>A0A1X6WP36</accession>
<reference evidence="2" key="1">
    <citation type="submission" date="2017-02" db="EMBL/GenBank/DDBJ databases">
        <authorList>
            <person name="Dridi B."/>
        </authorList>
    </citation>
    <scope>NUCLEOTIDE SEQUENCE [LARGE SCALE GENOMIC DNA]</scope>
    <source>
        <strain evidence="2">bH819</strain>
    </source>
</reference>
<name>A0A1X6WP36_9ENTE</name>
<keyword evidence="2" id="KW-1185">Reference proteome</keyword>
<sequence>MMTIKTDVTFSKNKTTITTTDNALTISIKQTKAIPKKLTNTAIFFLYADKQLIFIGQEKALTALKFPIFTDLIEVSTEQDIELDYIERLFVNHALEKGSELVSGSELIIPQNILNQLEDFKETILLILKNMNYSFDKAENKKSKPAKARHKWTKEVSEKEFYIDTRDSKACVMWIKRNQMLIKKGATMMKEAPLNKDGSVGFSAKMGDKIRIDHKEQFNNFVTTEDIILKSVNEVGLFLYFAGTNSWLEMIDPEGKTLNEWTVVE</sequence>
<evidence type="ECO:0000313" key="2">
    <source>
        <dbReference type="Proteomes" id="UP000195918"/>
    </source>
</evidence>
<dbReference type="AlphaFoldDB" id="A0A1X6WP36"/>